<keyword evidence="10" id="KW-1185">Reference proteome</keyword>
<evidence type="ECO:0000256" key="2">
    <source>
        <dbReference type="ARBA" id="ARBA00008683"/>
    </source>
</evidence>
<keyword evidence="7" id="KW-0812">Transmembrane</keyword>
<dbReference type="InterPro" id="IPR047217">
    <property type="entry name" value="S49_SppA_67K_type_N"/>
</dbReference>
<dbReference type="CDD" id="cd07018">
    <property type="entry name" value="S49_SppA_67K_type"/>
    <property type="match status" value="1"/>
</dbReference>
<evidence type="ECO:0000256" key="5">
    <source>
        <dbReference type="ARBA" id="ARBA00022825"/>
    </source>
</evidence>
<reference evidence="9" key="1">
    <citation type="submission" date="2022-12" db="EMBL/GenBank/DDBJ databases">
        <title>Bacterial isolates from different developmental stages of Nematostella vectensis.</title>
        <authorList>
            <person name="Fraune S."/>
        </authorList>
    </citation>
    <scope>NUCLEOTIDE SEQUENCE</scope>
    <source>
        <strain evidence="9">G21630-S1</strain>
    </source>
</reference>
<accession>A0ABT4LE13</accession>
<dbReference type="NCBIfam" id="TIGR00705">
    <property type="entry name" value="SppA_67K"/>
    <property type="match status" value="1"/>
</dbReference>
<dbReference type="InterPro" id="IPR029045">
    <property type="entry name" value="ClpP/crotonase-like_dom_sf"/>
</dbReference>
<dbReference type="SUPFAM" id="SSF52096">
    <property type="entry name" value="ClpP/crotonase"/>
    <property type="match status" value="2"/>
</dbReference>
<dbReference type="CDD" id="cd07023">
    <property type="entry name" value="S49_Sppa_N_C"/>
    <property type="match status" value="1"/>
</dbReference>
<evidence type="ECO:0000256" key="7">
    <source>
        <dbReference type="SAM" id="Phobius"/>
    </source>
</evidence>
<comment type="similarity">
    <text evidence="2">Belongs to the peptidase S49 family.</text>
</comment>
<dbReference type="EMBL" id="JAPWGY010000001">
    <property type="protein sequence ID" value="MCZ4279343.1"/>
    <property type="molecule type" value="Genomic_DNA"/>
</dbReference>
<dbReference type="RefSeq" id="WP_269421552.1">
    <property type="nucleotide sequence ID" value="NZ_JAPWGY010000001.1"/>
</dbReference>
<dbReference type="PANTHER" id="PTHR33209">
    <property type="entry name" value="PROTEASE 4"/>
    <property type="match status" value="1"/>
</dbReference>
<evidence type="ECO:0000256" key="3">
    <source>
        <dbReference type="ARBA" id="ARBA00022670"/>
    </source>
</evidence>
<comment type="caution">
    <text evidence="9">The sequence shown here is derived from an EMBL/GenBank/DDBJ whole genome shotgun (WGS) entry which is preliminary data.</text>
</comment>
<sequence>MSFLRFLFKGIVGIFAALGLLVLLLGLLVGAFFNNADDLTRRAAKQDLPAEIILTIDLSEGIWEGPVQPSFLSSSLQPGLPLHDAIEALYRAQGDDRVKGLLIRAGQGSLGLASAQELRRAVRDFTKSGKWSASFAETYGEAGHGTLHYYLASAAENIWIQPSGDLDISGFSMEIPYLRPVLDEFGVQPQFSQRHEFKGVMNTFTDGAMPEPVRQNTKAALDSILEQIANEISISREKPGEIISFMNQAPFSALQALDNDLVDRVGYWDELLSEALVENREFVHLSDYTFATQMTAPENAPRIAVIYGQGEIHLGDSQGGSFFDGGMSMGSNTIAEALSDAIDDDTIKAILLRVDSPGGSYVASDVMWREVQRARELGKPVIVSMGEVAASGGYFISAPADRIFANPVTITGSIGVAGGKMVLTGLWDKIGVKWDGVKAGENADLYSANKAFDSDGWTHLHDSLDRIYEDFTLKVSEGRGMSQPAVHTVAKGQIWSGTQAKKNGLVDDLGGFREALQATREMAAIDEETQHELVILPVPKDPLEELLDGILGSSMILSDPAVASSVKEVVRVASPFLQEFQQTTKDRRASVLYSGLPRLTDQ</sequence>
<gene>
    <name evidence="9" type="primary">sppA</name>
    <name evidence="9" type="ORF">O4H49_01055</name>
</gene>
<name>A0ABT4LE13_9PROT</name>
<dbReference type="NCBIfam" id="TIGR00706">
    <property type="entry name" value="SppA_dom"/>
    <property type="match status" value="1"/>
</dbReference>
<evidence type="ECO:0000256" key="6">
    <source>
        <dbReference type="ARBA" id="ARBA00023136"/>
    </source>
</evidence>
<dbReference type="Gene3D" id="3.90.226.10">
    <property type="entry name" value="2-enoyl-CoA Hydratase, Chain A, domain 1"/>
    <property type="match status" value="3"/>
</dbReference>
<evidence type="ECO:0000313" key="9">
    <source>
        <dbReference type="EMBL" id="MCZ4279343.1"/>
    </source>
</evidence>
<keyword evidence="7" id="KW-1133">Transmembrane helix</keyword>
<evidence type="ECO:0000313" key="10">
    <source>
        <dbReference type="Proteomes" id="UP001069802"/>
    </source>
</evidence>
<keyword evidence="6 7" id="KW-0472">Membrane</keyword>
<dbReference type="InterPro" id="IPR004635">
    <property type="entry name" value="Pept_S49_SppA"/>
</dbReference>
<keyword evidence="3" id="KW-0645">Protease</keyword>
<evidence type="ECO:0000256" key="4">
    <source>
        <dbReference type="ARBA" id="ARBA00022801"/>
    </source>
</evidence>
<dbReference type="InterPro" id="IPR004634">
    <property type="entry name" value="Pept_S49_pIV"/>
</dbReference>
<dbReference type="PIRSF" id="PIRSF001217">
    <property type="entry name" value="Protease_4_SppA"/>
    <property type="match status" value="1"/>
</dbReference>
<keyword evidence="4" id="KW-0378">Hydrolase</keyword>
<dbReference type="PANTHER" id="PTHR33209:SF1">
    <property type="entry name" value="PEPTIDASE S49 DOMAIN-CONTAINING PROTEIN"/>
    <property type="match status" value="1"/>
</dbReference>
<evidence type="ECO:0000256" key="1">
    <source>
        <dbReference type="ARBA" id="ARBA00004370"/>
    </source>
</evidence>
<feature type="domain" description="Peptidase S49" evidence="8">
    <location>
        <begin position="144"/>
        <end position="275"/>
    </location>
</feature>
<dbReference type="Pfam" id="PF01343">
    <property type="entry name" value="Peptidase_S49"/>
    <property type="match status" value="2"/>
</dbReference>
<dbReference type="Proteomes" id="UP001069802">
    <property type="component" value="Unassembled WGS sequence"/>
</dbReference>
<evidence type="ECO:0000259" key="8">
    <source>
        <dbReference type="Pfam" id="PF01343"/>
    </source>
</evidence>
<keyword evidence="5" id="KW-0720">Serine protease</keyword>
<comment type="subcellular location">
    <subcellularLocation>
        <location evidence="1">Membrane</location>
    </subcellularLocation>
</comment>
<feature type="transmembrane region" description="Helical" evidence="7">
    <location>
        <begin position="12"/>
        <end position="33"/>
    </location>
</feature>
<protein>
    <submittedName>
        <fullName evidence="9">Signal peptide peptidase SppA</fullName>
    </submittedName>
</protein>
<dbReference type="InterPro" id="IPR047272">
    <property type="entry name" value="S49_SppA_C"/>
</dbReference>
<dbReference type="InterPro" id="IPR002142">
    <property type="entry name" value="Peptidase_S49"/>
</dbReference>
<feature type="domain" description="Peptidase S49" evidence="8">
    <location>
        <begin position="375"/>
        <end position="524"/>
    </location>
</feature>
<proteinExistence type="inferred from homology"/>
<organism evidence="9 10">
    <name type="scientific">Kiloniella laminariae</name>
    <dbReference type="NCBI Taxonomy" id="454162"/>
    <lineage>
        <taxon>Bacteria</taxon>
        <taxon>Pseudomonadati</taxon>
        <taxon>Pseudomonadota</taxon>
        <taxon>Alphaproteobacteria</taxon>
        <taxon>Rhodospirillales</taxon>
        <taxon>Kiloniellaceae</taxon>
        <taxon>Kiloniella</taxon>
    </lineage>
</organism>